<dbReference type="RefSeq" id="WP_130244063.1">
    <property type="nucleotide sequence ID" value="NZ_PPUZ01000005.1"/>
</dbReference>
<dbReference type="Proteomes" id="UP000292345">
    <property type="component" value="Unassembled WGS sequence"/>
</dbReference>
<feature type="signal peptide" evidence="1">
    <location>
        <begin position="1"/>
        <end position="19"/>
    </location>
</feature>
<name>A0A4Q7EMR7_9GAMM</name>
<dbReference type="SUPFAM" id="SSF53850">
    <property type="entry name" value="Periplasmic binding protein-like II"/>
    <property type="match status" value="1"/>
</dbReference>
<organism evidence="2 3">
    <name type="scientific">Pseudoalteromonas rubra</name>
    <dbReference type="NCBI Taxonomy" id="43658"/>
    <lineage>
        <taxon>Bacteria</taxon>
        <taxon>Pseudomonadati</taxon>
        <taxon>Pseudomonadota</taxon>
        <taxon>Gammaproteobacteria</taxon>
        <taxon>Alteromonadales</taxon>
        <taxon>Pseudoalteromonadaceae</taxon>
        <taxon>Pseudoalteromonas</taxon>
    </lineage>
</organism>
<feature type="chain" id="PRO_5020544135" description="Solute-binding protein family 3/N-terminal domain-containing protein" evidence="1">
    <location>
        <begin position="20"/>
        <end position="281"/>
    </location>
</feature>
<reference evidence="2 3" key="1">
    <citation type="submission" date="2018-01" db="EMBL/GenBank/DDBJ databases">
        <title>Co-occurrence of chitin degradation, pigmentation and bioactivity in marine Pseudoalteromonas.</title>
        <authorList>
            <person name="Paulsen S."/>
            <person name="Gram L."/>
            <person name="Machado H."/>
        </authorList>
    </citation>
    <scope>NUCLEOTIDE SEQUENCE [LARGE SCALE GENOMIC DNA]</scope>
    <source>
        <strain evidence="2 3">S1946</strain>
    </source>
</reference>
<evidence type="ECO:0008006" key="4">
    <source>
        <dbReference type="Google" id="ProtNLM"/>
    </source>
</evidence>
<evidence type="ECO:0000313" key="3">
    <source>
        <dbReference type="Proteomes" id="UP000292345"/>
    </source>
</evidence>
<proteinExistence type="predicted"/>
<evidence type="ECO:0000256" key="1">
    <source>
        <dbReference type="SAM" id="SignalP"/>
    </source>
</evidence>
<comment type="caution">
    <text evidence="2">The sequence shown here is derived from an EMBL/GenBank/DDBJ whole genome shotgun (WGS) entry which is preliminary data.</text>
</comment>
<dbReference type="EMBL" id="PPUZ01000005">
    <property type="protein sequence ID" value="RZM84710.1"/>
    <property type="molecule type" value="Genomic_DNA"/>
</dbReference>
<gene>
    <name evidence="2" type="ORF">C3B51_02520</name>
</gene>
<dbReference type="AlphaFoldDB" id="A0A4Q7EMR7"/>
<accession>A0A4Q7EMR7</accession>
<protein>
    <recommendedName>
        <fullName evidence="4">Solute-binding protein family 3/N-terminal domain-containing protein</fullName>
    </recommendedName>
</protein>
<sequence length="281" mass="32332">MKYVLIVCVLLAWTCQSQTHEPDTVATPKYSLEITLPIRQVKLQKYISELLHLALAELDYELVLTMTPNPLYMRESRLLNSGRITMIMRLATPERDASFHKIDVPLTQGLIGKRLLLIHQRHQARFDTIDSLDSLRSAKLTGVFAPGWYDSQIWQANKLPYIESASDHTTILRMLIEGNRGFDYFSRGINEIDDYELSNGVIIEPRLILSYPLDFHFYLHRANTVHISILTRALTQARDSGLQTKLLNKHFGYLLKRHQVSKRRLITLALPTPEAQTTPQP</sequence>
<evidence type="ECO:0000313" key="2">
    <source>
        <dbReference type="EMBL" id="RZM84710.1"/>
    </source>
</evidence>
<keyword evidence="1" id="KW-0732">Signal</keyword>